<dbReference type="EMBL" id="BAAAAF010000015">
    <property type="protein sequence ID" value="GAA0037048.1"/>
    <property type="molecule type" value="Genomic_DNA"/>
</dbReference>
<evidence type="ECO:0000313" key="3">
    <source>
        <dbReference type="Proteomes" id="UP001498238"/>
    </source>
</evidence>
<sequence>MTPSVTWPSVIASARRTEAIETATTKTRSKKSSSVEAERPGSLGSRGRMGTSRERVRGVGVAVMATIITPSADSRIEMR</sequence>
<keyword evidence="3" id="KW-1185">Reference proteome</keyword>
<name>A0ABP3CAW4_9MICO</name>
<feature type="region of interest" description="Disordered" evidence="1">
    <location>
        <begin position="16"/>
        <end position="53"/>
    </location>
</feature>
<organism evidence="2 3">
    <name type="scientific">Brevibacterium metallidurans</name>
    <dbReference type="NCBI Taxonomy" id="1482676"/>
    <lineage>
        <taxon>Bacteria</taxon>
        <taxon>Bacillati</taxon>
        <taxon>Actinomycetota</taxon>
        <taxon>Actinomycetes</taxon>
        <taxon>Micrococcales</taxon>
        <taxon>Brevibacteriaceae</taxon>
        <taxon>Brevibacterium</taxon>
    </lineage>
</organism>
<evidence type="ECO:0000313" key="2">
    <source>
        <dbReference type="EMBL" id="GAA0037048.1"/>
    </source>
</evidence>
<gene>
    <name evidence="2" type="ORF">NCCP602_30090</name>
</gene>
<proteinExistence type="predicted"/>
<accession>A0ABP3CAW4</accession>
<dbReference type="Proteomes" id="UP001498238">
    <property type="component" value="Unassembled WGS sequence"/>
</dbReference>
<reference evidence="2 3" key="1">
    <citation type="submission" date="2024-01" db="EMBL/GenBank/DDBJ databases">
        <title>Characterization of antibiotic resistant novel bacterial strains and their environmental applications.</title>
        <authorList>
            <person name="Manzoor S."/>
            <person name="Abbas S."/>
            <person name="Arshad M."/>
            <person name="Ahmed I."/>
        </authorList>
    </citation>
    <scope>NUCLEOTIDE SEQUENCE [LARGE SCALE GENOMIC DNA]</scope>
    <source>
        <strain evidence="2 3">NCCP-602</strain>
    </source>
</reference>
<protein>
    <submittedName>
        <fullName evidence="2">Uncharacterized protein</fullName>
    </submittedName>
</protein>
<comment type="caution">
    <text evidence="2">The sequence shown here is derived from an EMBL/GenBank/DDBJ whole genome shotgun (WGS) entry which is preliminary data.</text>
</comment>
<evidence type="ECO:0000256" key="1">
    <source>
        <dbReference type="SAM" id="MobiDB-lite"/>
    </source>
</evidence>